<dbReference type="AlphaFoldDB" id="A0A4R4H9E9"/>
<reference evidence="1 2" key="1">
    <citation type="journal article" date="2019" name="Nat. Med.">
        <title>A library of human gut bacterial isolates paired with longitudinal multiomics data enables mechanistic microbiome research.</title>
        <authorList>
            <person name="Poyet M."/>
            <person name="Groussin M."/>
            <person name="Gibbons S.M."/>
            <person name="Avila-Pacheco J."/>
            <person name="Jiang X."/>
            <person name="Kearney S.M."/>
            <person name="Perrotta A.R."/>
            <person name="Berdy B."/>
            <person name="Zhao S."/>
            <person name="Lieberman T.D."/>
            <person name="Swanson P.K."/>
            <person name="Smith M."/>
            <person name="Roesemann S."/>
            <person name="Alexander J.E."/>
            <person name="Rich S.A."/>
            <person name="Livny J."/>
            <person name="Vlamakis H."/>
            <person name="Clish C."/>
            <person name="Bullock K."/>
            <person name="Deik A."/>
            <person name="Scott J."/>
            <person name="Pierce K.A."/>
            <person name="Xavier R.J."/>
            <person name="Alm E.J."/>
        </authorList>
    </citation>
    <scope>NUCLEOTIDE SEQUENCE [LARGE SCALE GENOMIC DNA]</scope>
    <source>
        <strain evidence="1 2">BIOML-A5</strain>
    </source>
</reference>
<sequence length="61" mass="6608">MLRKEQRAASGEGKTARKFQSNCHMITVGGKWAVTAGPDKSGPPPTARQQVIFIQTLSLPQ</sequence>
<dbReference type="EMBL" id="VVZB01000002">
    <property type="protein sequence ID" value="KAA5385180.1"/>
    <property type="molecule type" value="Genomic_DNA"/>
</dbReference>
<name>A0A4R4H9E9_9BACT</name>
<protein>
    <submittedName>
        <fullName evidence="1">Uncharacterized protein</fullName>
    </submittedName>
</protein>
<evidence type="ECO:0000313" key="2">
    <source>
        <dbReference type="Proteomes" id="UP000347681"/>
    </source>
</evidence>
<organism evidence="1 2">
    <name type="scientific">Phocaeicola dorei</name>
    <dbReference type="NCBI Taxonomy" id="357276"/>
    <lineage>
        <taxon>Bacteria</taxon>
        <taxon>Pseudomonadati</taxon>
        <taxon>Bacteroidota</taxon>
        <taxon>Bacteroidia</taxon>
        <taxon>Bacteroidales</taxon>
        <taxon>Bacteroidaceae</taxon>
        <taxon>Phocaeicola</taxon>
    </lineage>
</organism>
<dbReference type="Proteomes" id="UP000347681">
    <property type="component" value="Unassembled WGS sequence"/>
</dbReference>
<evidence type="ECO:0000313" key="1">
    <source>
        <dbReference type="EMBL" id="KAA5385180.1"/>
    </source>
</evidence>
<comment type="caution">
    <text evidence="1">The sequence shown here is derived from an EMBL/GenBank/DDBJ whole genome shotgun (WGS) entry which is preliminary data.</text>
</comment>
<gene>
    <name evidence="1" type="ORF">F2Y61_04900</name>
</gene>
<proteinExistence type="predicted"/>
<accession>A0A4R4H9E9</accession>
<dbReference type="RefSeq" id="WP_132040372.1">
    <property type="nucleotide sequence ID" value="NZ_CP046425.1"/>
</dbReference>